<dbReference type="EMBL" id="JAGINT010000001">
    <property type="protein sequence ID" value="MBP2350486.1"/>
    <property type="molecule type" value="Genomic_DNA"/>
</dbReference>
<feature type="region of interest" description="Disordered" evidence="1">
    <location>
        <begin position="39"/>
        <end position="76"/>
    </location>
</feature>
<keyword evidence="3" id="KW-1185">Reference proteome</keyword>
<comment type="caution">
    <text evidence="2">The sequence shown here is derived from an EMBL/GenBank/DDBJ whole genome shotgun (WGS) entry which is preliminary data.</text>
</comment>
<feature type="compositionally biased region" description="Basic and acidic residues" evidence="1">
    <location>
        <begin position="65"/>
        <end position="76"/>
    </location>
</feature>
<evidence type="ECO:0000313" key="3">
    <source>
        <dbReference type="Proteomes" id="UP000755585"/>
    </source>
</evidence>
<evidence type="ECO:0000313" key="2">
    <source>
        <dbReference type="EMBL" id="MBP2350486.1"/>
    </source>
</evidence>
<protein>
    <submittedName>
        <fullName evidence="2">Uncharacterized protein</fullName>
    </submittedName>
</protein>
<reference evidence="2 3" key="1">
    <citation type="submission" date="2021-03" db="EMBL/GenBank/DDBJ databases">
        <title>Sequencing the genomes of 1000 actinobacteria strains.</title>
        <authorList>
            <person name="Klenk H.-P."/>
        </authorList>
    </citation>
    <scope>NUCLEOTIDE SEQUENCE [LARGE SCALE GENOMIC DNA]</scope>
    <source>
        <strain evidence="2 3">DSM 18824</strain>
    </source>
</reference>
<evidence type="ECO:0000256" key="1">
    <source>
        <dbReference type="SAM" id="MobiDB-lite"/>
    </source>
</evidence>
<dbReference type="RefSeq" id="WP_209693534.1">
    <property type="nucleotide sequence ID" value="NZ_BAAAVU010000011.1"/>
</dbReference>
<dbReference type="Proteomes" id="UP000755585">
    <property type="component" value="Unassembled WGS sequence"/>
</dbReference>
<organism evidence="2 3">
    <name type="scientific">Kribbella aluminosa</name>
    <dbReference type="NCBI Taxonomy" id="416017"/>
    <lineage>
        <taxon>Bacteria</taxon>
        <taxon>Bacillati</taxon>
        <taxon>Actinomycetota</taxon>
        <taxon>Actinomycetes</taxon>
        <taxon>Propionibacteriales</taxon>
        <taxon>Kribbellaceae</taxon>
        <taxon>Kribbella</taxon>
    </lineage>
</organism>
<gene>
    <name evidence="2" type="ORF">JOF29_001569</name>
</gene>
<name>A0ABS4UG04_9ACTN</name>
<sequence>MWNTSSPIGWNVLIPGISSPFMSTIRGPFDHAYRQLPLSPEAQQHRRTRTSSAQSPLLGRTSIRRYVDAEPLRSTQ</sequence>
<proteinExistence type="predicted"/>
<accession>A0ABS4UG04</accession>